<accession>A0ABT3CUY4</accession>
<evidence type="ECO:0000256" key="4">
    <source>
        <dbReference type="ARBA" id="ARBA00022475"/>
    </source>
</evidence>
<dbReference type="PANTHER" id="PTHR33446">
    <property type="entry name" value="PROTEIN TONB-RELATED"/>
    <property type="match status" value="1"/>
</dbReference>
<evidence type="ECO:0000313" key="12">
    <source>
        <dbReference type="EMBL" id="MCV9387505.1"/>
    </source>
</evidence>
<dbReference type="InterPro" id="IPR006260">
    <property type="entry name" value="TonB/TolA_C"/>
</dbReference>
<feature type="signal peptide" evidence="10">
    <location>
        <begin position="1"/>
        <end position="19"/>
    </location>
</feature>
<comment type="caution">
    <text evidence="12">The sequence shown here is derived from an EMBL/GenBank/DDBJ whole genome shotgun (WGS) entry which is preliminary data.</text>
</comment>
<dbReference type="NCBIfam" id="TIGR01352">
    <property type="entry name" value="tonB_Cterm"/>
    <property type="match status" value="1"/>
</dbReference>
<keyword evidence="10" id="KW-0732">Signal</keyword>
<feature type="domain" description="TonB C-terminal" evidence="11">
    <location>
        <begin position="37"/>
        <end position="131"/>
    </location>
</feature>
<dbReference type="Pfam" id="PF03544">
    <property type="entry name" value="TonB_C"/>
    <property type="match status" value="1"/>
</dbReference>
<dbReference type="SUPFAM" id="SSF74653">
    <property type="entry name" value="TolA/TonB C-terminal domain"/>
    <property type="match status" value="1"/>
</dbReference>
<keyword evidence="8" id="KW-1133">Transmembrane helix</keyword>
<evidence type="ECO:0000256" key="6">
    <source>
        <dbReference type="ARBA" id="ARBA00022692"/>
    </source>
</evidence>
<keyword evidence="7" id="KW-0653">Protein transport</keyword>
<evidence type="ECO:0000256" key="2">
    <source>
        <dbReference type="ARBA" id="ARBA00006555"/>
    </source>
</evidence>
<evidence type="ECO:0000259" key="11">
    <source>
        <dbReference type="PROSITE" id="PS52015"/>
    </source>
</evidence>
<feature type="chain" id="PRO_5046703550" evidence="10">
    <location>
        <begin position="20"/>
        <end position="131"/>
    </location>
</feature>
<dbReference type="Proteomes" id="UP001300692">
    <property type="component" value="Unassembled WGS sequence"/>
</dbReference>
<keyword evidence="5" id="KW-0997">Cell inner membrane</keyword>
<evidence type="ECO:0000313" key="13">
    <source>
        <dbReference type="Proteomes" id="UP001300692"/>
    </source>
</evidence>
<keyword evidence="13" id="KW-1185">Reference proteome</keyword>
<comment type="similarity">
    <text evidence="2">Belongs to the TonB family.</text>
</comment>
<organism evidence="12 13">
    <name type="scientific">Reichenbachiella ulvae</name>
    <dbReference type="NCBI Taxonomy" id="2980104"/>
    <lineage>
        <taxon>Bacteria</taxon>
        <taxon>Pseudomonadati</taxon>
        <taxon>Bacteroidota</taxon>
        <taxon>Cytophagia</taxon>
        <taxon>Cytophagales</taxon>
        <taxon>Reichenbachiellaceae</taxon>
        <taxon>Reichenbachiella</taxon>
    </lineage>
</organism>
<gene>
    <name evidence="12" type="ORF">N7U62_12570</name>
</gene>
<comment type="subcellular location">
    <subcellularLocation>
        <location evidence="1">Cell inner membrane</location>
        <topology evidence="1">Single-pass membrane protein</topology>
        <orientation evidence="1">Periplasmic side</orientation>
    </subcellularLocation>
</comment>
<keyword evidence="6" id="KW-0812">Transmembrane</keyword>
<name>A0ABT3CUY4_9BACT</name>
<evidence type="ECO:0000256" key="10">
    <source>
        <dbReference type="SAM" id="SignalP"/>
    </source>
</evidence>
<evidence type="ECO:0000256" key="1">
    <source>
        <dbReference type="ARBA" id="ARBA00004383"/>
    </source>
</evidence>
<proteinExistence type="inferred from homology"/>
<evidence type="ECO:0000256" key="8">
    <source>
        <dbReference type="ARBA" id="ARBA00022989"/>
    </source>
</evidence>
<dbReference type="Gene3D" id="3.30.1150.10">
    <property type="match status" value="1"/>
</dbReference>
<evidence type="ECO:0000256" key="7">
    <source>
        <dbReference type="ARBA" id="ARBA00022927"/>
    </source>
</evidence>
<dbReference type="RefSeq" id="WP_264138328.1">
    <property type="nucleotide sequence ID" value="NZ_JAOYOD010000001.1"/>
</dbReference>
<keyword evidence="4" id="KW-1003">Cell membrane</keyword>
<dbReference type="PROSITE" id="PS52015">
    <property type="entry name" value="TONB_CTD"/>
    <property type="match status" value="1"/>
</dbReference>
<keyword evidence="9" id="KW-0472">Membrane</keyword>
<evidence type="ECO:0000256" key="9">
    <source>
        <dbReference type="ARBA" id="ARBA00023136"/>
    </source>
</evidence>
<evidence type="ECO:0000256" key="3">
    <source>
        <dbReference type="ARBA" id="ARBA00022448"/>
    </source>
</evidence>
<protein>
    <submittedName>
        <fullName evidence="12">Energy transducer TonB</fullName>
    </submittedName>
</protein>
<dbReference type="InterPro" id="IPR051045">
    <property type="entry name" value="TonB-dependent_transducer"/>
</dbReference>
<dbReference type="PANTHER" id="PTHR33446:SF2">
    <property type="entry name" value="PROTEIN TONB"/>
    <property type="match status" value="1"/>
</dbReference>
<dbReference type="EMBL" id="JAOYOD010000001">
    <property type="protein sequence ID" value="MCV9387505.1"/>
    <property type="molecule type" value="Genomic_DNA"/>
</dbReference>
<evidence type="ECO:0000256" key="5">
    <source>
        <dbReference type="ARBA" id="ARBA00022519"/>
    </source>
</evidence>
<dbReference type="InterPro" id="IPR037682">
    <property type="entry name" value="TonB_C"/>
</dbReference>
<sequence length="131" mass="14854">MKKIILLAFILSLGFSVTAQEQDYTFEQLEVQPEFKGGMSEFFKYIAKNMHYPADARNEGVQGKVLVQFVVTKTGEIDDNSIEVKQGLYPSLDEEAIRLIKECPDWIPGRITKKGEAAPTRLVIPIHINLR</sequence>
<reference evidence="12 13" key="1">
    <citation type="submission" date="2022-10" db="EMBL/GenBank/DDBJ databases">
        <title>Comparative genomics and taxonomic characterization of three novel marine species of genus Reichenbachiella exhibiting antioxidant and polysaccharide degradation activities.</title>
        <authorList>
            <person name="Muhammad N."/>
            <person name="Lee Y.-J."/>
            <person name="Ko J."/>
            <person name="Kim S.-G."/>
        </authorList>
    </citation>
    <scope>NUCLEOTIDE SEQUENCE [LARGE SCALE GENOMIC DNA]</scope>
    <source>
        <strain evidence="12 13">ABR2-5</strain>
    </source>
</reference>
<keyword evidence="3" id="KW-0813">Transport</keyword>